<comment type="caution">
    <text evidence="1">The sequence shown here is derived from an EMBL/GenBank/DDBJ whole genome shotgun (WGS) entry which is preliminary data.</text>
</comment>
<evidence type="ECO:0000313" key="2">
    <source>
        <dbReference type="Proteomes" id="UP000014003"/>
    </source>
</evidence>
<gene>
    <name evidence="1" type="ORF">IGA_05567</name>
</gene>
<proteinExistence type="predicted"/>
<evidence type="ECO:0008006" key="3">
    <source>
        <dbReference type="Google" id="ProtNLM"/>
    </source>
</evidence>
<organism evidence="1 2">
    <name type="scientific">Bacillus cereus HuA3-9</name>
    <dbReference type="NCBI Taxonomy" id="1053205"/>
    <lineage>
        <taxon>Bacteria</taxon>
        <taxon>Bacillati</taxon>
        <taxon>Bacillota</taxon>
        <taxon>Bacilli</taxon>
        <taxon>Bacillales</taxon>
        <taxon>Bacillaceae</taxon>
        <taxon>Bacillus</taxon>
        <taxon>Bacillus cereus group</taxon>
    </lineage>
</organism>
<name>R8CI61_BACCE</name>
<protein>
    <recommendedName>
        <fullName evidence="3">Phage protein</fullName>
    </recommendedName>
</protein>
<reference evidence="1 2" key="1">
    <citation type="submission" date="2012-12" db="EMBL/GenBank/DDBJ databases">
        <title>The Genome Sequence of Bacillus cereus HuA3-9.</title>
        <authorList>
            <consortium name="The Broad Institute Genome Sequencing Platform"/>
            <consortium name="The Broad Institute Genome Sequencing Center for Infectious Disease"/>
            <person name="Feldgarden M."/>
            <person name="Van der Auwera G.A."/>
            <person name="Mahillon J."/>
            <person name="Duprez V."/>
            <person name="Timmery S."/>
            <person name="Mattelet C."/>
            <person name="Dierick K."/>
            <person name="Sun M."/>
            <person name="Yu Z."/>
            <person name="Zhu L."/>
            <person name="Hu X."/>
            <person name="Shank E.B."/>
            <person name="Swiecicka I."/>
            <person name="Hansen B.M."/>
            <person name="Andrup L."/>
            <person name="Walker B."/>
            <person name="Young S.K."/>
            <person name="Zeng Q."/>
            <person name="Gargeya S."/>
            <person name="Fitzgerald M."/>
            <person name="Haas B."/>
            <person name="Abouelleil A."/>
            <person name="Alvarado L."/>
            <person name="Arachchi H.M."/>
            <person name="Berlin A.M."/>
            <person name="Chapman S.B."/>
            <person name="Dewar J."/>
            <person name="Goldberg J."/>
            <person name="Griggs A."/>
            <person name="Gujja S."/>
            <person name="Hansen M."/>
            <person name="Howarth C."/>
            <person name="Imamovic A."/>
            <person name="Larimer J."/>
            <person name="McCowan C."/>
            <person name="Murphy C."/>
            <person name="Neiman D."/>
            <person name="Pearson M."/>
            <person name="Priest M."/>
            <person name="Roberts A."/>
            <person name="Saif S."/>
            <person name="Shea T."/>
            <person name="Sisk P."/>
            <person name="Sykes S."/>
            <person name="Wortman J."/>
            <person name="Nusbaum C."/>
            <person name="Birren B."/>
        </authorList>
    </citation>
    <scope>NUCLEOTIDE SEQUENCE [LARGE SCALE GENOMIC DNA]</scope>
    <source>
        <strain evidence="1 2">HuA3-9</strain>
    </source>
</reference>
<evidence type="ECO:0000313" key="1">
    <source>
        <dbReference type="EMBL" id="EOO11304.1"/>
    </source>
</evidence>
<dbReference type="RefSeq" id="WP_016094800.1">
    <property type="nucleotide sequence ID" value="NZ_KB976126.1"/>
</dbReference>
<dbReference type="PATRIC" id="fig|1053205.3.peg.5630"/>
<accession>R8CI61</accession>
<dbReference type="EMBL" id="AHDZ01000070">
    <property type="protein sequence ID" value="EOO11304.1"/>
    <property type="molecule type" value="Genomic_DNA"/>
</dbReference>
<dbReference type="AlphaFoldDB" id="R8CI61"/>
<dbReference type="HOGENOM" id="CLU_3164263_0_0_9"/>
<dbReference type="Proteomes" id="UP000014003">
    <property type="component" value="Unassembled WGS sequence"/>
</dbReference>
<sequence length="47" mass="5328">MTECDDLKRKLIEALESLDTNNPFHQMTIGSLADAFKLYGLIDRKDG</sequence>